<dbReference type="InterPro" id="IPR002773">
    <property type="entry name" value="Deoxyhypusine_synthase"/>
</dbReference>
<feature type="region of interest" description="Disordered" evidence="3">
    <location>
        <begin position="1"/>
        <end position="51"/>
    </location>
</feature>
<protein>
    <recommendedName>
        <fullName evidence="6">Deoxyhypusine synthase</fullName>
    </recommendedName>
</protein>
<dbReference type="InterPro" id="IPR029035">
    <property type="entry name" value="DHS-like_NAD/FAD-binding_dom"/>
</dbReference>
<comment type="similarity">
    <text evidence="1">Belongs to the deoxyhypusine synthase family.</text>
</comment>
<evidence type="ECO:0008006" key="6">
    <source>
        <dbReference type="Google" id="ProtNLM"/>
    </source>
</evidence>
<dbReference type="InterPro" id="IPR036982">
    <property type="entry name" value="Deoxyhypusine_synthase_sf"/>
</dbReference>
<dbReference type="GO" id="GO:0034038">
    <property type="term" value="F:deoxyhypusine synthase activity"/>
    <property type="evidence" value="ECO:0007669"/>
    <property type="project" value="TreeGrafter"/>
</dbReference>
<dbReference type="GeneID" id="94291926"/>
<evidence type="ECO:0000256" key="2">
    <source>
        <dbReference type="ARBA" id="ARBA00023027"/>
    </source>
</evidence>
<dbReference type="PANTHER" id="PTHR11703:SF0">
    <property type="entry name" value="DEOXYHYPUSINE SYNTHASE"/>
    <property type="match status" value="1"/>
</dbReference>
<evidence type="ECO:0000256" key="3">
    <source>
        <dbReference type="SAM" id="MobiDB-lite"/>
    </source>
</evidence>
<reference evidence="4 5" key="1">
    <citation type="submission" date="2021-02" db="EMBL/GenBank/DDBJ databases">
        <title>Porcisia hertigi Genome sequencing and assembly.</title>
        <authorList>
            <person name="Almutairi H."/>
            <person name="Gatherer D."/>
        </authorList>
    </citation>
    <scope>NUCLEOTIDE SEQUENCE [LARGE SCALE GENOMIC DNA]</scope>
    <source>
        <strain evidence="4 5">C119</strain>
    </source>
</reference>
<gene>
    <name evidence="4" type="ORF">JKF63_05896</name>
</gene>
<dbReference type="Gene3D" id="3.40.910.10">
    <property type="entry name" value="Deoxyhypusine synthase"/>
    <property type="match status" value="1"/>
</dbReference>
<feature type="compositionally biased region" description="Polar residues" evidence="3">
    <location>
        <begin position="13"/>
        <end position="27"/>
    </location>
</feature>
<evidence type="ECO:0000313" key="5">
    <source>
        <dbReference type="Proteomes" id="UP000674318"/>
    </source>
</evidence>
<dbReference type="KEGG" id="phet:94291926"/>
<dbReference type="Proteomes" id="UP000674318">
    <property type="component" value="Unassembled WGS sequence"/>
</dbReference>
<dbReference type="RefSeq" id="XP_067757555.1">
    <property type="nucleotide sequence ID" value="XM_067901849.1"/>
</dbReference>
<dbReference type="Pfam" id="PF01916">
    <property type="entry name" value="DS"/>
    <property type="match status" value="1"/>
</dbReference>
<sequence>MPHSASLLKAGKKNSSTSPEKSASIKTGDTPMDDSSADTSVPGGASSPPQSCVPVGGVDFQALVHSTQEETLRAVVSSLPTIGLQATQIGRARQLVQDILHHRSPEDRVFLAYTSNMISCGLRDTFAYLARERLVDCFISSAGGIEEDVIKCGGSTLLGQFSLDGRALRRRGINRIGNLLVPNDNYCWFEDFFTPVLASVHETQRVSRWKTLTTPSEIIEAMGAAMEKKNPDTCTSSLLYWCYRNRIPVFSPAFTDGSMGDMIYFYNFSHKGLVVNPLEDVVRLRKQSATAGGRNLAIVLGGGLPKHHLLRNVSMDAVVMVTTGLEADGCVSSGVLADDVACGLLREDAEVVRVQGDATVVFPLMLIEERGQHVEEGGS</sequence>
<comment type="caution">
    <text evidence="4">The sequence shown here is derived from an EMBL/GenBank/DDBJ whole genome shotgun (WGS) entry which is preliminary data.</text>
</comment>
<proteinExistence type="inferred from homology"/>
<name>A0A836LIB5_9TRYP</name>
<evidence type="ECO:0000313" key="4">
    <source>
        <dbReference type="EMBL" id="KAG5506393.1"/>
    </source>
</evidence>
<evidence type="ECO:0000256" key="1">
    <source>
        <dbReference type="ARBA" id="ARBA00009892"/>
    </source>
</evidence>
<dbReference type="SUPFAM" id="SSF52467">
    <property type="entry name" value="DHS-like NAD/FAD-binding domain"/>
    <property type="match status" value="1"/>
</dbReference>
<keyword evidence="2" id="KW-0520">NAD</keyword>
<dbReference type="EMBL" id="JAFJZO010000020">
    <property type="protein sequence ID" value="KAG5506393.1"/>
    <property type="molecule type" value="Genomic_DNA"/>
</dbReference>
<organism evidence="4 5">
    <name type="scientific">Porcisia hertigi</name>
    <dbReference type="NCBI Taxonomy" id="2761500"/>
    <lineage>
        <taxon>Eukaryota</taxon>
        <taxon>Discoba</taxon>
        <taxon>Euglenozoa</taxon>
        <taxon>Kinetoplastea</taxon>
        <taxon>Metakinetoplastina</taxon>
        <taxon>Trypanosomatida</taxon>
        <taxon>Trypanosomatidae</taxon>
        <taxon>Leishmaniinae</taxon>
        <taxon>Porcisia</taxon>
    </lineage>
</organism>
<keyword evidence="5" id="KW-1185">Reference proteome</keyword>
<dbReference type="FunFam" id="3.40.910.10:FF:000010">
    <property type="entry name" value="Deoxyhypusine synthase"/>
    <property type="match status" value="1"/>
</dbReference>
<dbReference type="PANTHER" id="PTHR11703">
    <property type="entry name" value="DEOXYHYPUSINE SYNTHASE"/>
    <property type="match status" value="1"/>
</dbReference>
<accession>A0A836LIB5</accession>
<dbReference type="GO" id="GO:0005737">
    <property type="term" value="C:cytoplasm"/>
    <property type="evidence" value="ECO:0007669"/>
    <property type="project" value="TreeGrafter"/>
</dbReference>
<dbReference type="OrthoDB" id="294378at2759"/>
<dbReference type="AlphaFoldDB" id="A0A836LIB5"/>